<dbReference type="InterPro" id="IPR001279">
    <property type="entry name" value="Metallo-B-lactamas"/>
</dbReference>
<dbReference type="PANTHER" id="PTHR43546">
    <property type="entry name" value="UPF0173 METAL-DEPENDENT HYDROLASE MJ1163-RELATED"/>
    <property type="match status" value="1"/>
</dbReference>
<dbReference type="SUPFAM" id="SSF56281">
    <property type="entry name" value="Metallo-hydrolase/oxidoreductase"/>
    <property type="match status" value="1"/>
</dbReference>
<evidence type="ECO:0000313" key="3">
    <source>
        <dbReference type="EMBL" id="RJG10000.1"/>
    </source>
</evidence>
<dbReference type="OrthoDB" id="9805728at2"/>
<organism evidence="3 4">
    <name type="scientific">Pseudomonas cavernicola</name>
    <dbReference type="NCBI Taxonomy" id="2320866"/>
    <lineage>
        <taxon>Bacteria</taxon>
        <taxon>Pseudomonadati</taxon>
        <taxon>Pseudomonadota</taxon>
        <taxon>Gammaproteobacteria</taxon>
        <taxon>Pseudomonadales</taxon>
        <taxon>Pseudomonadaceae</taxon>
        <taxon>Pseudomonas</taxon>
    </lineage>
</organism>
<protein>
    <submittedName>
        <fullName evidence="3">MBL fold metallo-hydrolase</fullName>
    </submittedName>
</protein>
<dbReference type="InterPro" id="IPR036866">
    <property type="entry name" value="RibonucZ/Hydroxyglut_hydro"/>
</dbReference>
<name>A0A418XC11_9PSED</name>
<feature type="domain" description="Metallo-beta-lactamase" evidence="2">
    <location>
        <begin position="6"/>
        <end position="218"/>
    </location>
</feature>
<reference evidence="3 4" key="1">
    <citation type="submission" date="2018-09" db="EMBL/GenBank/DDBJ databases">
        <authorList>
            <person name="Zhu H."/>
        </authorList>
    </citation>
    <scope>NUCLEOTIDE SEQUENCE [LARGE SCALE GENOMIC DNA]</scope>
    <source>
        <strain evidence="3 4">K1S02-6</strain>
    </source>
</reference>
<comment type="caution">
    <text evidence="3">The sequence shown here is derived from an EMBL/GenBank/DDBJ whole genome shotgun (WGS) entry which is preliminary data.</text>
</comment>
<dbReference type="InterPro" id="IPR050114">
    <property type="entry name" value="UPF0173_UPF0282_UlaG_hydrolase"/>
</dbReference>
<sequence length="273" mass="30170">MKITQLRNATLIVEFGDVRLLVDPMLAAQGQFPPLKWLTGNRRRNPLVELPDNASELLDQVTHCLITHCQKGHFDHLDRAGARWLRERKLPVICMAEDADYLRKLRLNVQELPEQPASPFFGGSIRPIPCLHGEGFIGRLMAHGHGYFIQIPGEPSLYLAGDTILTAEVRHCLTRLAPEVSVLPAGGAVFDIGSPIIMGKADMLEAARLSKGIVVANHLEALDHCPVTRTELLREAAQQQLGDRLRVPLDGEALVFQTVDAEVAEKRQALPSL</sequence>
<evidence type="ECO:0000259" key="2">
    <source>
        <dbReference type="SMART" id="SM00849"/>
    </source>
</evidence>
<dbReference type="Proteomes" id="UP000284021">
    <property type="component" value="Unassembled WGS sequence"/>
</dbReference>
<evidence type="ECO:0000256" key="1">
    <source>
        <dbReference type="ARBA" id="ARBA00022801"/>
    </source>
</evidence>
<accession>A0A418XC11</accession>
<dbReference type="AlphaFoldDB" id="A0A418XC11"/>
<gene>
    <name evidence="3" type="ORF">D3879_18285</name>
</gene>
<dbReference type="GO" id="GO:0016787">
    <property type="term" value="F:hydrolase activity"/>
    <property type="evidence" value="ECO:0007669"/>
    <property type="project" value="UniProtKB-KW"/>
</dbReference>
<dbReference type="SMART" id="SM00849">
    <property type="entry name" value="Lactamase_B"/>
    <property type="match status" value="1"/>
</dbReference>
<proteinExistence type="predicted"/>
<evidence type="ECO:0000313" key="4">
    <source>
        <dbReference type="Proteomes" id="UP000284021"/>
    </source>
</evidence>
<dbReference type="PANTHER" id="PTHR43546:SF9">
    <property type="entry name" value="L-ASCORBATE-6-PHOSPHATE LACTONASE ULAG-RELATED"/>
    <property type="match status" value="1"/>
</dbReference>
<dbReference type="CDD" id="cd06262">
    <property type="entry name" value="metallo-hydrolase-like_MBL-fold"/>
    <property type="match status" value="1"/>
</dbReference>
<dbReference type="EMBL" id="QYUR01000006">
    <property type="protein sequence ID" value="RJG10000.1"/>
    <property type="molecule type" value="Genomic_DNA"/>
</dbReference>
<dbReference type="RefSeq" id="WP_119955686.1">
    <property type="nucleotide sequence ID" value="NZ_QYUR01000006.1"/>
</dbReference>
<keyword evidence="1 3" id="KW-0378">Hydrolase</keyword>
<keyword evidence="4" id="KW-1185">Reference proteome</keyword>
<dbReference type="Gene3D" id="3.60.15.10">
    <property type="entry name" value="Ribonuclease Z/Hydroxyacylglutathione hydrolase-like"/>
    <property type="match status" value="1"/>
</dbReference>